<evidence type="ECO:0000313" key="4">
    <source>
        <dbReference type="Proteomes" id="UP000685013"/>
    </source>
</evidence>
<gene>
    <name evidence="3" type="ORF">SDJN03_00940</name>
</gene>
<comment type="caution">
    <text evidence="3">The sequence shown here is derived from an EMBL/GenBank/DDBJ whole genome shotgun (WGS) entry which is preliminary data.</text>
</comment>
<accession>A0AAV6P9G2</accession>
<feature type="non-terminal residue" evidence="3">
    <location>
        <position position="1"/>
    </location>
</feature>
<feature type="signal peptide" evidence="2">
    <location>
        <begin position="1"/>
        <end position="20"/>
    </location>
</feature>
<feature type="chain" id="PRO_5043731059" description="Secreted protein" evidence="2">
    <location>
        <begin position="21"/>
        <end position="77"/>
    </location>
</feature>
<dbReference type="AlphaFoldDB" id="A0AAV6P9G2"/>
<organism evidence="3 4">
    <name type="scientific">Cucurbita argyrosperma subsp. sororia</name>
    <dbReference type="NCBI Taxonomy" id="37648"/>
    <lineage>
        <taxon>Eukaryota</taxon>
        <taxon>Viridiplantae</taxon>
        <taxon>Streptophyta</taxon>
        <taxon>Embryophyta</taxon>
        <taxon>Tracheophyta</taxon>
        <taxon>Spermatophyta</taxon>
        <taxon>Magnoliopsida</taxon>
        <taxon>eudicotyledons</taxon>
        <taxon>Gunneridae</taxon>
        <taxon>Pentapetalae</taxon>
        <taxon>rosids</taxon>
        <taxon>fabids</taxon>
        <taxon>Cucurbitales</taxon>
        <taxon>Cucurbitaceae</taxon>
        <taxon>Cucurbiteae</taxon>
        <taxon>Cucurbita</taxon>
    </lineage>
</organism>
<keyword evidence="1" id="KW-0472">Membrane</keyword>
<protein>
    <recommendedName>
        <fullName evidence="5">Secreted protein</fullName>
    </recommendedName>
</protein>
<name>A0AAV6P9G2_9ROSI</name>
<sequence length="77" mass="8926">MQVLRFVTRFLFVCLDQASAASRDDNGRIEVGCALLQCLIRTKEYQREAMRLFFYSTFLFIGGLSALLIFYPSSIRF</sequence>
<feature type="transmembrane region" description="Helical" evidence="1">
    <location>
        <begin position="52"/>
        <end position="71"/>
    </location>
</feature>
<keyword evidence="1" id="KW-0812">Transmembrane</keyword>
<proteinExistence type="predicted"/>
<keyword evidence="1" id="KW-1133">Transmembrane helix</keyword>
<evidence type="ECO:0000313" key="3">
    <source>
        <dbReference type="EMBL" id="KAG6607598.1"/>
    </source>
</evidence>
<dbReference type="EMBL" id="JAGKQH010000001">
    <property type="protein sequence ID" value="KAG6607598.1"/>
    <property type="molecule type" value="Genomic_DNA"/>
</dbReference>
<reference evidence="3 4" key="1">
    <citation type="journal article" date="2021" name="Hortic Res">
        <title>The domestication of Cucurbita argyrosperma as revealed by the genome of its wild relative.</title>
        <authorList>
            <person name="Barrera-Redondo J."/>
            <person name="Sanchez-de la Vega G."/>
            <person name="Aguirre-Liguori J.A."/>
            <person name="Castellanos-Morales G."/>
            <person name="Gutierrez-Guerrero Y.T."/>
            <person name="Aguirre-Dugua X."/>
            <person name="Aguirre-Planter E."/>
            <person name="Tenaillon M.I."/>
            <person name="Lira-Saade R."/>
            <person name="Eguiarte L.E."/>
        </authorList>
    </citation>
    <scope>NUCLEOTIDE SEQUENCE [LARGE SCALE GENOMIC DNA]</scope>
    <source>
        <strain evidence="3">JBR-2021</strain>
    </source>
</reference>
<keyword evidence="4" id="KW-1185">Reference proteome</keyword>
<dbReference type="Proteomes" id="UP000685013">
    <property type="component" value="Chromosome 1"/>
</dbReference>
<evidence type="ECO:0000256" key="2">
    <source>
        <dbReference type="SAM" id="SignalP"/>
    </source>
</evidence>
<evidence type="ECO:0008006" key="5">
    <source>
        <dbReference type="Google" id="ProtNLM"/>
    </source>
</evidence>
<evidence type="ECO:0000256" key="1">
    <source>
        <dbReference type="SAM" id="Phobius"/>
    </source>
</evidence>
<keyword evidence="2" id="KW-0732">Signal</keyword>